<evidence type="ECO:0000313" key="2">
    <source>
        <dbReference type="Proteomes" id="UP000499080"/>
    </source>
</evidence>
<keyword evidence="2" id="KW-1185">Reference proteome</keyword>
<comment type="caution">
    <text evidence="1">The sequence shown here is derived from an EMBL/GenBank/DDBJ whole genome shotgun (WGS) entry which is preliminary data.</text>
</comment>
<dbReference type="Proteomes" id="UP000499080">
    <property type="component" value="Unassembled WGS sequence"/>
</dbReference>
<organism evidence="1 2">
    <name type="scientific">Araneus ventricosus</name>
    <name type="common">Orbweaver spider</name>
    <name type="synonym">Epeira ventricosa</name>
    <dbReference type="NCBI Taxonomy" id="182803"/>
    <lineage>
        <taxon>Eukaryota</taxon>
        <taxon>Metazoa</taxon>
        <taxon>Ecdysozoa</taxon>
        <taxon>Arthropoda</taxon>
        <taxon>Chelicerata</taxon>
        <taxon>Arachnida</taxon>
        <taxon>Araneae</taxon>
        <taxon>Araneomorphae</taxon>
        <taxon>Entelegynae</taxon>
        <taxon>Araneoidea</taxon>
        <taxon>Araneidae</taxon>
        <taxon>Araneus</taxon>
    </lineage>
</organism>
<sequence length="89" mass="9951">MQLKTPTSLTVREPLIGSYGQRWTKFLVRSEPNPFGSPANTKGFLVHVGTCSSVVRRFSSLRTSFESTRPNLQTKAYTRELQNTSSIGD</sequence>
<name>A0A4Y2I1K2_ARAVE</name>
<protein>
    <submittedName>
        <fullName evidence="1">Uncharacterized protein</fullName>
    </submittedName>
</protein>
<gene>
    <name evidence="1" type="ORF">AVEN_183657_1</name>
</gene>
<accession>A0A4Y2I1K2</accession>
<dbReference type="EMBL" id="BGPR01002317">
    <property type="protein sequence ID" value="GBM71513.1"/>
    <property type="molecule type" value="Genomic_DNA"/>
</dbReference>
<dbReference type="AlphaFoldDB" id="A0A4Y2I1K2"/>
<evidence type="ECO:0000313" key="1">
    <source>
        <dbReference type="EMBL" id="GBM71513.1"/>
    </source>
</evidence>
<proteinExistence type="predicted"/>
<reference evidence="1 2" key="1">
    <citation type="journal article" date="2019" name="Sci. Rep.">
        <title>Orb-weaving spider Araneus ventricosus genome elucidates the spidroin gene catalogue.</title>
        <authorList>
            <person name="Kono N."/>
            <person name="Nakamura H."/>
            <person name="Ohtoshi R."/>
            <person name="Moran D.A.P."/>
            <person name="Shinohara A."/>
            <person name="Yoshida Y."/>
            <person name="Fujiwara M."/>
            <person name="Mori M."/>
            <person name="Tomita M."/>
            <person name="Arakawa K."/>
        </authorList>
    </citation>
    <scope>NUCLEOTIDE SEQUENCE [LARGE SCALE GENOMIC DNA]</scope>
</reference>